<reference evidence="2" key="1">
    <citation type="submission" date="2022-11" db="EMBL/GenBank/DDBJ databases">
        <title>Centuries of genome instability and evolution in soft-shell clam transmissible cancer (bioRxiv).</title>
        <authorList>
            <person name="Hart S.F.M."/>
            <person name="Yonemitsu M.A."/>
            <person name="Giersch R.M."/>
            <person name="Beal B.F."/>
            <person name="Arriagada G."/>
            <person name="Davis B.W."/>
            <person name="Ostrander E.A."/>
            <person name="Goff S.P."/>
            <person name="Metzger M.J."/>
        </authorList>
    </citation>
    <scope>NUCLEOTIDE SEQUENCE</scope>
    <source>
        <strain evidence="2">MELC-2E11</strain>
        <tissue evidence="2">Siphon/mantle</tissue>
    </source>
</reference>
<accession>A0ABY7F5Y4</accession>
<feature type="signal peptide" evidence="1">
    <location>
        <begin position="1"/>
        <end position="22"/>
    </location>
</feature>
<sequence>MQLDIWFRLFGVLLCSISIVKGNSYAVQVNNLFERHFNNSDNPCWKETRAHKTTNDKGMAEVLVHVYTQECKNYNSKINDLPFFNVLNKKHREGTNEQIWLDTEKLLNQALKILGLQTWGTLHRACECK</sequence>
<evidence type="ECO:0000313" key="2">
    <source>
        <dbReference type="EMBL" id="WAR16103.1"/>
    </source>
</evidence>
<dbReference type="EMBL" id="CP111021">
    <property type="protein sequence ID" value="WAR16103.1"/>
    <property type="molecule type" value="Genomic_DNA"/>
</dbReference>
<keyword evidence="3" id="KW-1185">Reference proteome</keyword>
<protein>
    <submittedName>
        <fullName evidence="2">Uncharacterized protein</fullName>
    </submittedName>
</protein>
<name>A0ABY7F5Y4_MYAAR</name>
<evidence type="ECO:0000256" key="1">
    <source>
        <dbReference type="SAM" id="SignalP"/>
    </source>
</evidence>
<feature type="chain" id="PRO_5046447779" evidence="1">
    <location>
        <begin position="23"/>
        <end position="129"/>
    </location>
</feature>
<dbReference type="Proteomes" id="UP001164746">
    <property type="component" value="Chromosome 10"/>
</dbReference>
<organism evidence="2 3">
    <name type="scientific">Mya arenaria</name>
    <name type="common">Soft-shell clam</name>
    <dbReference type="NCBI Taxonomy" id="6604"/>
    <lineage>
        <taxon>Eukaryota</taxon>
        <taxon>Metazoa</taxon>
        <taxon>Spiralia</taxon>
        <taxon>Lophotrochozoa</taxon>
        <taxon>Mollusca</taxon>
        <taxon>Bivalvia</taxon>
        <taxon>Autobranchia</taxon>
        <taxon>Heteroconchia</taxon>
        <taxon>Euheterodonta</taxon>
        <taxon>Imparidentia</taxon>
        <taxon>Neoheterodontei</taxon>
        <taxon>Myida</taxon>
        <taxon>Myoidea</taxon>
        <taxon>Myidae</taxon>
        <taxon>Mya</taxon>
    </lineage>
</organism>
<evidence type="ECO:0000313" key="3">
    <source>
        <dbReference type="Proteomes" id="UP001164746"/>
    </source>
</evidence>
<gene>
    <name evidence="2" type="ORF">MAR_030697</name>
</gene>
<keyword evidence="1" id="KW-0732">Signal</keyword>
<proteinExistence type="predicted"/>
<feature type="non-terminal residue" evidence="2">
    <location>
        <position position="1"/>
    </location>
</feature>